<dbReference type="SUPFAM" id="SSF141868">
    <property type="entry name" value="EAL domain-like"/>
    <property type="match status" value="1"/>
</dbReference>
<dbReference type="CDD" id="cd01948">
    <property type="entry name" value="EAL"/>
    <property type="match status" value="1"/>
</dbReference>
<sequence>MGSSRSKPIPQGSPGGVSIKVSEALADHAGVAAIGTDDPIGRALESVRRHLRMDVASISEFAGAAKTFRYVRSRAGRAPIWAGLSVPIADGYCKKVVDGLLPGLIVDASRHPAAREIPATRAVPIGSHLSVPLVLADGRVYGTLCCFSFAPDVTLNERDLALLAAFADVLACQIETQLVALRSRDELIDRLAAAMLRQEPAIVYQPIFKMFDMSIAGAEALARFGLEPRRAPDVWFAEAGALDMRTALEKQAIRNAIDGCREIWTASPIDLSVNCSPQTIVEGDLAAFFRHDPCERLILEITEHDHVAEYGPLLAALEPLRRMGVRVAVDDAGSGYASMRHIVHVAPDYIKLDLTLTRGIEEDRTRQALASSLIEFGHQTNCKIVAEGVETAAELLTLRNLGVDKAQGYFLSRPIQAEHVVDFARGAVSTLAGRVAWEGADLGTPPTALRA</sequence>
<gene>
    <name evidence="2" type="ORF">K6K41_04640</name>
</gene>
<name>A0A9E6RA24_9HYPH</name>
<accession>A0A9E6RA24</accession>
<dbReference type="Gene3D" id="3.20.20.450">
    <property type="entry name" value="EAL domain"/>
    <property type="match status" value="1"/>
</dbReference>
<organism evidence="2 3">
    <name type="scientific">Chenggangzhangella methanolivorans</name>
    <dbReference type="NCBI Taxonomy" id="1437009"/>
    <lineage>
        <taxon>Bacteria</taxon>
        <taxon>Pseudomonadati</taxon>
        <taxon>Pseudomonadota</taxon>
        <taxon>Alphaproteobacteria</taxon>
        <taxon>Hyphomicrobiales</taxon>
        <taxon>Methylopilaceae</taxon>
        <taxon>Chenggangzhangella</taxon>
    </lineage>
</organism>
<dbReference type="InterPro" id="IPR003018">
    <property type="entry name" value="GAF"/>
</dbReference>
<dbReference type="Pfam" id="PF00563">
    <property type="entry name" value="EAL"/>
    <property type="match status" value="1"/>
</dbReference>
<dbReference type="InterPro" id="IPR001633">
    <property type="entry name" value="EAL_dom"/>
</dbReference>
<feature type="domain" description="EAL" evidence="1">
    <location>
        <begin position="184"/>
        <end position="428"/>
    </location>
</feature>
<dbReference type="Proteomes" id="UP000825701">
    <property type="component" value="Chromosome"/>
</dbReference>
<dbReference type="SMART" id="SM00065">
    <property type="entry name" value="GAF"/>
    <property type="match status" value="1"/>
</dbReference>
<dbReference type="InterPro" id="IPR029016">
    <property type="entry name" value="GAF-like_dom_sf"/>
</dbReference>
<keyword evidence="3" id="KW-1185">Reference proteome</keyword>
<evidence type="ECO:0000313" key="3">
    <source>
        <dbReference type="Proteomes" id="UP000825701"/>
    </source>
</evidence>
<dbReference type="RefSeq" id="WP_261404121.1">
    <property type="nucleotide sequence ID" value="NZ_CP081869.1"/>
</dbReference>
<dbReference type="SUPFAM" id="SSF55781">
    <property type="entry name" value="GAF domain-like"/>
    <property type="match status" value="1"/>
</dbReference>
<dbReference type="GO" id="GO:0071111">
    <property type="term" value="F:cyclic-guanylate-specific phosphodiesterase activity"/>
    <property type="evidence" value="ECO:0007669"/>
    <property type="project" value="InterPro"/>
</dbReference>
<dbReference type="InterPro" id="IPR035919">
    <property type="entry name" value="EAL_sf"/>
</dbReference>
<dbReference type="PANTHER" id="PTHR33121:SF79">
    <property type="entry name" value="CYCLIC DI-GMP PHOSPHODIESTERASE PDED-RELATED"/>
    <property type="match status" value="1"/>
</dbReference>
<proteinExistence type="predicted"/>
<dbReference type="Gene3D" id="3.30.450.40">
    <property type="match status" value="1"/>
</dbReference>
<evidence type="ECO:0000313" key="2">
    <source>
        <dbReference type="EMBL" id="QZO00914.1"/>
    </source>
</evidence>
<dbReference type="Pfam" id="PF01590">
    <property type="entry name" value="GAF"/>
    <property type="match status" value="1"/>
</dbReference>
<reference evidence="2" key="1">
    <citation type="submission" date="2021-08" db="EMBL/GenBank/DDBJ databases">
        <authorList>
            <person name="Zhang H."/>
            <person name="Xu M."/>
            <person name="Yu Z."/>
            <person name="Yang L."/>
            <person name="Cai Y."/>
        </authorList>
    </citation>
    <scope>NUCLEOTIDE SEQUENCE</scope>
    <source>
        <strain evidence="2">CHL1</strain>
    </source>
</reference>
<dbReference type="AlphaFoldDB" id="A0A9E6RA24"/>
<dbReference type="PROSITE" id="PS50883">
    <property type="entry name" value="EAL"/>
    <property type="match status" value="1"/>
</dbReference>
<dbReference type="PANTHER" id="PTHR33121">
    <property type="entry name" value="CYCLIC DI-GMP PHOSPHODIESTERASE PDEF"/>
    <property type="match status" value="1"/>
</dbReference>
<dbReference type="SMART" id="SM00052">
    <property type="entry name" value="EAL"/>
    <property type="match status" value="1"/>
</dbReference>
<protein>
    <submittedName>
        <fullName evidence="2">EAL domain-containing protein</fullName>
    </submittedName>
</protein>
<dbReference type="InterPro" id="IPR050706">
    <property type="entry name" value="Cyclic-di-GMP_PDE-like"/>
</dbReference>
<dbReference type="KEGG" id="cmet:K6K41_04640"/>
<dbReference type="EMBL" id="CP081869">
    <property type="protein sequence ID" value="QZO00914.1"/>
    <property type="molecule type" value="Genomic_DNA"/>
</dbReference>
<evidence type="ECO:0000259" key="1">
    <source>
        <dbReference type="PROSITE" id="PS50883"/>
    </source>
</evidence>